<organism evidence="1 2">
    <name type="scientific">Dreissena polymorpha</name>
    <name type="common">Zebra mussel</name>
    <name type="synonym">Mytilus polymorpha</name>
    <dbReference type="NCBI Taxonomy" id="45954"/>
    <lineage>
        <taxon>Eukaryota</taxon>
        <taxon>Metazoa</taxon>
        <taxon>Spiralia</taxon>
        <taxon>Lophotrochozoa</taxon>
        <taxon>Mollusca</taxon>
        <taxon>Bivalvia</taxon>
        <taxon>Autobranchia</taxon>
        <taxon>Heteroconchia</taxon>
        <taxon>Euheterodonta</taxon>
        <taxon>Imparidentia</taxon>
        <taxon>Neoheterodontei</taxon>
        <taxon>Myida</taxon>
        <taxon>Dreissenoidea</taxon>
        <taxon>Dreissenidae</taxon>
        <taxon>Dreissena</taxon>
    </lineage>
</organism>
<sequence length="196" mass="23202">MFRERSNPYKENAKPIGGHVFTPYIIRTNVMIKFHKDLTHIKLLQSAQPTFHIDWTIQVTSTALTMFHYSHIMNIFRPLATNFLTKFQKDRTIHVNFRVLTRFYYSHIIKDALSHGGHVFQLTEIIFEPIQDIIITNVLTKFHKHWVMLAMFFNQPYIISKLVQDINGTDVLTKRQMFTPHAARRTTDTMRSQKLL</sequence>
<accession>A0A9D4D6J0</accession>
<evidence type="ECO:0000313" key="2">
    <source>
        <dbReference type="Proteomes" id="UP000828390"/>
    </source>
</evidence>
<reference evidence="1" key="2">
    <citation type="submission" date="2020-11" db="EMBL/GenBank/DDBJ databases">
        <authorList>
            <person name="McCartney M.A."/>
            <person name="Auch B."/>
            <person name="Kono T."/>
            <person name="Mallez S."/>
            <person name="Becker A."/>
            <person name="Gohl D.M."/>
            <person name="Silverstein K.A.T."/>
            <person name="Koren S."/>
            <person name="Bechman K.B."/>
            <person name="Herman A."/>
            <person name="Abrahante J.E."/>
            <person name="Garbe J."/>
        </authorList>
    </citation>
    <scope>NUCLEOTIDE SEQUENCE</scope>
    <source>
        <strain evidence="1">Duluth1</strain>
        <tissue evidence="1">Whole animal</tissue>
    </source>
</reference>
<dbReference type="Proteomes" id="UP000828390">
    <property type="component" value="Unassembled WGS sequence"/>
</dbReference>
<reference evidence="1" key="1">
    <citation type="journal article" date="2019" name="bioRxiv">
        <title>The Genome of the Zebra Mussel, Dreissena polymorpha: A Resource for Invasive Species Research.</title>
        <authorList>
            <person name="McCartney M.A."/>
            <person name="Auch B."/>
            <person name="Kono T."/>
            <person name="Mallez S."/>
            <person name="Zhang Y."/>
            <person name="Obille A."/>
            <person name="Becker A."/>
            <person name="Abrahante J.E."/>
            <person name="Garbe J."/>
            <person name="Badalamenti J.P."/>
            <person name="Herman A."/>
            <person name="Mangelson H."/>
            <person name="Liachko I."/>
            <person name="Sullivan S."/>
            <person name="Sone E.D."/>
            <person name="Koren S."/>
            <person name="Silverstein K.A.T."/>
            <person name="Beckman K.B."/>
            <person name="Gohl D.M."/>
        </authorList>
    </citation>
    <scope>NUCLEOTIDE SEQUENCE</scope>
    <source>
        <strain evidence="1">Duluth1</strain>
        <tissue evidence="1">Whole animal</tissue>
    </source>
</reference>
<dbReference type="AlphaFoldDB" id="A0A9D4D6J0"/>
<comment type="caution">
    <text evidence="1">The sequence shown here is derived from an EMBL/GenBank/DDBJ whole genome shotgun (WGS) entry which is preliminary data.</text>
</comment>
<evidence type="ECO:0000313" key="1">
    <source>
        <dbReference type="EMBL" id="KAH3740071.1"/>
    </source>
</evidence>
<keyword evidence="2" id="KW-1185">Reference proteome</keyword>
<name>A0A9D4D6J0_DREPO</name>
<proteinExistence type="predicted"/>
<dbReference type="EMBL" id="JAIWYP010000011">
    <property type="protein sequence ID" value="KAH3740071.1"/>
    <property type="molecule type" value="Genomic_DNA"/>
</dbReference>
<gene>
    <name evidence="1" type="ORF">DPMN_046766</name>
</gene>
<protein>
    <submittedName>
        <fullName evidence="1">Uncharacterized protein</fullName>
    </submittedName>
</protein>